<evidence type="ECO:0000313" key="2">
    <source>
        <dbReference type="EMBL" id="CAJ05263.1"/>
    </source>
</evidence>
<evidence type="ECO:0000313" key="3">
    <source>
        <dbReference type="Proteomes" id="UP000000542"/>
    </source>
</evidence>
<feature type="compositionally biased region" description="Low complexity" evidence="1">
    <location>
        <begin position="881"/>
        <end position="890"/>
    </location>
</feature>
<reference evidence="2 3" key="1">
    <citation type="journal article" date="2005" name="Science">
        <title>The genome of the kinetoplastid parasite, Leishmania major.</title>
        <authorList>
            <person name="Ivens A.C."/>
            <person name="Peacock C.S."/>
            <person name="Worthey E.A."/>
            <person name="Murphy L."/>
            <person name="Aggarwal G."/>
            <person name="Berriman M."/>
            <person name="Sisk E."/>
            <person name="Rajandream M.A."/>
            <person name="Adlem E."/>
            <person name="Aert R."/>
            <person name="Anupama A."/>
            <person name="Apostolou Z."/>
            <person name="Attipoe P."/>
            <person name="Bason N."/>
            <person name="Bauser C."/>
            <person name="Beck A."/>
            <person name="Beverley S.M."/>
            <person name="Bianchettin G."/>
            <person name="Borzym K."/>
            <person name="Bothe G."/>
            <person name="Bruschi C.V."/>
            <person name="Collins M."/>
            <person name="Cadag E."/>
            <person name="Ciarloni L."/>
            <person name="Clayton C."/>
            <person name="Coulson R.M."/>
            <person name="Cronin A."/>
            <person name="Cruz A.K."/>
            <person name="Davies R.M."/>
            <person name="De Gaudenzi J."/>
            <person name="Dobson D.E."/>
            <person name="Duesterhoeft A."/>
            <person name="Fazelina G."/>
            <person name="Fosker N."/>
            <person name="Frasch A.C."/>
            <person name="Fraser A."/>
            <person name="Fuchs M."/>
            <person name="Gabel C."/>
            <person name="Goble A."/>
            <person name="Goffeau A."/>
            <person name="Harris D."/>
            <person name="Hertz-Fowler C."/>
            <person name="Hilbert H."/>
            <person name="Horn D."/>
            <person name="Huang Y."/>
            <person name="Klages S."/>
            <person name="Knights A."/>
            <person name="Kube M."/>
            <person name="Larke N."/>
            <person name="Litvin L."/>
            <person name="Lord A."/>
            <person name="Louie T."/>
            <person name="Marra M."/>
            <person name="Masuy D."/>
            <person name="Matthews K."/>
            <person name="Michaeli S."/>
            <person name="Mottram J.C."/>
            <person name="Muller-Auer S."/>
            <person name="Munden H."/>
            <person name="Nelson S."/>
            <person name="Norbertczak H."/>
            <person name="Oliver K."/>
            <person name="O'neil S."/>
            <person name="Pentony M."/>
            <person name="Pohl T.M."/>
            <person name="Price C."/>
            <person name="Purnelle B."/>
            <person name="Quail M.A."/>
            <person name="Rabbinowitsch E."/>
            <person name="Reinhardt R."/>
            <person name="Rieger M."/>
            <person name="Rinta J."/>
            <person name="Robben J."/>
            <person name="Robertson L."/>
            <person name="Ruiz J.C."/>
            <person name="Rutter S."/>
            <person name="Saunders D."/>
            <person name="Schafer M."/>
            <person name="Schein J."/>
            <person name="Schwartz D.C."/>
            <person name="Seeger K."/>
            <person name="Seyler A."/>
            <person name="Sharp S."/>
            <person name="Shin H."/>
            <person name="Sivam D."/>
            <person name="Squares R."/>
            <person name="Squares S."/>
            <person name="Tosato V."/>
            <person name="Vogt C."/>
            <person name="Volckaert G."/>
            <person name="Wambutt R."/>
            <person name="Warren T."/>
            <person name="Wedler H."/>
            <person name="Woodward J."/>
            <person name="Zhou S."/>
            <person name="Zimmermann W."/>
            <person name="Smith D.F."/>
            <person name="Blackwell J.M."/>
            <person name="Stuart K.D."/>
            <person name="Barrell B."/>
            <person name="Myler P.J."/>
        </authorList>
    </citation>
    <scope>NUCLEOTIDE SEQUENCE [LARGE SCALE GENOMIC DNA]</scope>
    <source>
        <strain evidence="3">MHOM/IL/81/Friedlin</strain>
    </source>
</reference>
<evidence type="ECO:0000256" key="1">
    <source>
        <dbReference type="SAM" id="MobiDB-lite"/>
    </source>
</evidence>
<feature type="region of interest" description="Disordered" evidence="1">
    <location>
        <begin position="188"/>
        <end position="208"/>
    </location>
</feature>
<feature type="compositionally biased region" description="Low complexity" evidence="1">
    <location>
        <begin position="1221"/>
        <end position="1231"/>
    </location>
</feature>
<reference evidence="2 3" key="2">
    <citation type="journal article" date="2011" name="Genome Res.">
        <title>Chromosome and gene copy number variation allow major structural change between species and strains of Leishmania.</title>
        <authorList>
            <person name="Rogers M.B."/>
            <person name="Hilley J.D."/>
            <person name="Dickens N.J."/>
            <person name="Wilkes J."/>
            <person name="Bates P.A."/>
            <person name="Depledge D.P."/>
            <person name="Harris D."/>
            <person name="Her Y."/>
            <person name="Herzyk P."/>
            <person name="Imamura H."/>
            <person name="Otto T.D."/>
            <person name="Sanders M."/>
            <person name="Seeger K."/>
            <person name="Dujardin J.C."/>
            <person name="Berriman M."/>
            <person name="Smith D.F."/>
            <person name="Hertz-Fowler C."/>
            <person name="Mottram J.C."/>
        </authorList>
    </citation>
    <scope>NUCLEOTIDE SEQUENCE [LARGE SCALE GENOMIC DNA]</scope>
    <source>
        <strain evidence="3">MHOM/IL/81/Friedlin</strain>
    </source>
</reference>
<dbReference type="eggNOG" id="ENOG502S70W">
    <property type="taxonomic scope" value="Eukaryota"/>
</dbReference>
<feature type="region of interest" description="Disordered" evidence="1">
    <location>
        <begin position="1218"/>
        <end position="1264"/>
    </location>
</feature>
<dbReference type="VEuPathDB" id="TriTrypDB:LMJLV39_240026400"/>
<name>Q4QAE4_LEIMA</name>
<sequence length="1294" mass="138360">MFYSGWKLLAPAFMNVGALSAELRHSNATGDAAAAYLTQDLLLGNDYTDGSASATPQRQHQQSSAEAAAHMSVSPGDGDDVARHTPSSPSPANKERLCALPHRAHRRRTHSDVAKETGCVLHLAARPALSFKEMEQQLHRRTTGSSDCFHVKSNAPAMFQAAVVFMECVVTWPSVLQAADAAGAAAGAAERNTNRDNSAVSPTASATSKPTLPALVLGVCQRSLEWYSLPGEAENSVGFYVAQRLIVKNGYEDGDAVKLPDDGRSRVGGSRVNFGDHVGCLIDLVRHQLAFTVNKDIVSTLPLEPSLADGSYYFAIGLARRPQQATDVVVRFYSGAQCLSQDVPLRRGQLPLPHQQQRQLPVFPLAKYVRELALQSVGRCTTFMSGQEGESHIRRSAAALSSEQHPGGGSTVAAAHRNTKGKRPDVHTANASCGRQIPLAPETLRDTRVTAVLRDYLSVRGMTGALQTLDAELHELAPAQSELYATAAGAAGGGPAGPSSSPLSAPVSARAHPSHVLWRPPTPGEAQEAWQCYAADMSRLRTALLQEVACNADGAPTPPLSALLGQLMLWRPSLAYAFASVFDSHMAAASAGGGVGASGKHPRSGAGAPMPLSPYDWVRRVVHPSMFTLSMLGLRQDIRYLVQSYQAVEELWGILQTYLRAARAACQQTHADPHGHCPQQPQRLSFANGKEEVLPAERGTNGSNTTPGTTKSPVSRQGMAGKSSPHHSRIFSNASFAPTPEAERQAQAAFTSYFTQLVWNPARVLPSPMTHVCRAPPLSGGAGAGAAARASSRDALAPASLDALAALAGRADAGIAPRSERTPSAPYGGRTRRRVGVDVDTDADAEDFRACAAACAASVRLDTSTAADGNSNASQERHRQPSSQPPQAQQRPLYIAHVEEAILVLYRGAVVPAPAPSRSSQVCLLQTLSSLHTHTVSTLRQIERFVRHGGGGIGFADRTALDSIDLLSTLLRTVQHRYRQQVWRRLVHAVEDANQQLEGRLRSWGTVAQQPQRMRPSPSMPSSSQVPPVVIAGPRRWHACLDGWLQEEGNAEDGEGIDRDAAVLEDDEATQRQSPARSLMTGFSSFRASETPTHEALVARKEGEGDQPSPAEATRQMPAFPSYEDLTTFMPSLRSLWRRVEARAALEPSFHLVTELFVQELRRSLDLAPALGWRERTSTAPCATSNPGPASSAAVPTEAVASPLVAVKSEPKVMTVKRPLSVASGPSSVSSNTISAPPPRTARPSSMGDAEDDEAAEAAAPEGDEAEVVARWFAEELYLSSMYMKRVFKHMSGS</sequence>
<feature type="compositionally biased region" description="Polar residues" evidence="1">
    <location>
        <begin position="195"/>
        <end position="208"/>
    </location>
</feature>
<accession>Q4QAE4</accession>
<protein>
    <recommendedName>
        <fullName evidence="4">B30.2/SPRY domain-containing protein</fullName>
    </recommendedName>
</protein>
<gene>
    <name evidence="2" type="ORF">LMJF_24_1870</name>
</gene>
<proteinExistence type="predicted"/>
<dbReference type="InParanoid" id="Q4QAE4"/>
<keyword evidence="3" id="KW-1185">Reference proteome</keyword>
<organism evidence="2 3">
    <name type="scientific">Leishmania major</name>
    <dbReference type="NCBI Taxonomy" id="5664"/>
    <lineage>
        <taxon>Eukaryota</taxon>
        <taxon>Discoba</taxon>
        <taxon>Euglenozoa</taxon>
        <taxon>Kinetoplastea</taxon>
        <taxon>Metakinetoplastina</taxon>
        <taxon>Trypanosomatida</taxon>
        <taxon>Trypanosomatidae</taxon>
        <taxon>Leishmaniinae</taxon>
        <taxon>Leishmania</taxon>
    </lineage>
</organism>
<feature type="region of interest" description="Disordered" evidence="1">
    <location>
        <begin position="695"/>
        <end position="732"/>
    </location>
</feature>
<dbReference type="GeneID" id="5652360"/>
<dbReference type="VEuPathDB" id="TriTrypDB:LMJFC_240027400"/>
<dbReference type="RefSeq" id="XP_001683704.1">
    <property type="nucleotide sequence ID" value="XM_001683652.1"/>
</dbReference>
<feature type="region of interest" description="Disordered" evidence="1">
    <location>
        <begin position="402"/>
        <end position="429"/>
    </location>
</feature>
<feature type="compositionally biased region" description="Low complexity" evidence="1">
    <location>
        <begin position="57"/>
        <end position="70"/>
    </location>
</feature>
<dbReference type="VEuPathDB" id="TriTrypDB:LMJSD75_240025700"/>
<dbReference type="OMA" id="CFHVKSN"/>
<feature type="compositionally biased region" description="Low complexity" evidence="1">
    <location>
        <begin position="700"/>
        <end position="713"/>
    </location>
</feature>
<feature type="compositionally biased region" description="Acidic residues" evidence="1">
    <location>
        <begin position="1249"/>
        <end position="1264"/>
    </location>
</feature>
<dbReference type="InterPro" id="IPR043136">
    <property type="entry name" value="B30.2/SPRY_sf"/>
</dbReference>
<feature type="region of interest" description="Disordered" evidence="1">
    <location>
        <begin position="48"/>
        <end position="111"/>
    </location>
</feature>
<dbReference type="Gene3D" id="2.60.120.920">
    <property type="match status" value="1"/>
</dbReference>
<dbReference type="KEGG" id="lma:LMJF_24_1870"/>
<dbReference type="Proteomes" id="UP000000542">
    <property type="component" value="Chromosome 24"/>
</dbReference>
<feature type="compositionally biased region" description="Low complexity" evidence="1">
    <location>
        <begin position="497"/>
        <end position="508"/>
    </location>
</feature>
<dbReference type="EMBL" id="FR796420">
    <property type="protein sequence ID" value="CAJ05263.1"/>
    <property type="molecule type" value="Genomic_DNA"/>
</dbReference>
<feature type="region of interest" description="Disordered" evidence="1">
    <location>
        <begin position="489"/>
        <end position="508"/>
    </location>
</feature>
<evidence type="ECO:0008006" key="4">
    <source>
        <dbReference type="Google" id="ProtNLM"/>
    </source>
</evidence>
<dbReference type="VEuPathDB" id="TriTrypDB:LmjF.24.1870"/>
<dbReference type="HOGENOM" id="CLU_262021_0_0_1"/>
<dbReference type="STRING" id="5664.Q4QAE4"/>
<feature type="region of interest" description="Disordered" evidence="1">
    <location>
        <begin position="865"/>
        <end position="890"/>
    </location>
</feature>